<dbReference type="AlphaFoldDB" id="A0A508TN97"/>
<feature type="region of interest" description="Disordered" evidence="1">
    <location>
        <begin position="1"/>
        <end position="41"/>
    </location>
</feature>
<name>A0A508TN97_9BRAD</name>
<keyword evidence="3" id="KW-1185">Reference proteome</keyword>
<comment type="caution">
    <text evidence="2">The sequence shown here is derived from an EMBL/GenBank/DDBJ whole genome shotgun (WGS) entry which is preliminary data.</text>
</comment>
<accession>A0A508TN97</accession>
<evidence type="ECO:0000313" key="2">
    <source>
        <dbReference type="EMBL" id="VIO75850.1"/>
    </source>
</evidence>
<reference evidence="2" key="1">
    <citation type="submission" date="2019-02" db="EMBL/GenBank/DDBJ databases">
        <authorList>
            <person name="Pothier F.J."/>
        </authorList>
    </citation>
    <scope>NUCLEOTIDE SEQUENCE</scope>
    <source>
        <strain evidence="2">CI-1B</strain>
    </source>
</reference>
<proteinExistence type="predicted"/>
<dbReference type="EMBL" id="CAADFC020000025">
    <property type="protein sequence ID" value="VIO75850.1"/>
    <property type="molecule type" value="Genomic_DNA"/>
</dbReference>
<sequence length="41" mass="4322">MGVGADERPGALIPAASRTRTAPSNPAWWNVDDADAPDIRC</sequence>
<protein>
    <submittedName>
        <fullName evidence="2">Uncharacterized protein</fullName>
    </submittedName>
</protein>
<feature type="compositionally biased region" description="Acidic residues" evidence="1">
    <location>
        <begin position="32"/>
        <end position="41"/>
    </location>
</feature>
<gene>
    <name evidence="2" type="ORF">CI1B_61340</name>
</gene>
<evidence type="ECO:0000313" key="3">
    <source>
        <dbReference type="Proteomes" id="UP000328092"/>
    </source>
</evidence>
<dbReference type="Proteomes" id="UP000328092">
    <property type="component" value="Unassembled WGS sequence"/>
</dbReference>
<organism evidence="2 3">
    <name type="scientific">Bradyrhizobium ivorense</name>
    <dbReference type="NCBI Taxonomy" id="2511166"/>
    <lineage>
        <taxon>Bacteria</taxon>
        <taxon>Pseudomonadati</taxon>
        <taxon>Pseudomonadota</taxon>
        <taxon>Alphaproteobacteria</taxon>
        <taxon>Hyphomicrobiales</taxon>
        <taxon>Nitrobacteraceae</taxon>
        <taxon>Bradyrhizobium</taxon>
    </lineage>
</organism>
<evidence type="ECO:0000256" key="1">
    <source>
        <dbReference type="SAM" id="MobiDB-lite"/>
    </source>
</evidence>